<gene>
    <name evidence="2" type="ORF">BCY88_06010</name>
</gene>
<feature type="region of interest" description="Disordered" evidence="1">
    <location>
        <begin position="61"/>
        <end position="86"/>
    </location>
</feature>
<dbReference type="EMBL" id="MCAS01000023">
    <property type="protein sequence ID" value="RKF43534.1"/>
    <property type="molecule type" value="Genomic_DNA"/>
</dbReference>
<organism evidence="2 3">
    <name type="scientific">Paraburkholderia fungorum</name>
    <dbReference type="NCBI Taxonomy" id="134537"/>
    <lineage>
        <taxon>Bacteria</taxon>
        <taxon>Pseudomonadati</taxon>
        <taxon>Pseudomonadota</taxon>
        <taxon>Betaproteobacteria</taxon>
        <taxon>Burkholderiales</taxon>
        <taxon>Burkholderiaceae</taxon>
        <taxon>Paraburkholderia</taxon>
    </lineage>
</organism>
<proteinExistence type="predicted"/>
<evidence type="ECO:0000313" key="3">
    <source>
        <dbReference type="Proteomes" id="UP000283709"/>
    </source>
</evidence>
<sequence length="104" mass="11426">MLTELNRLLAKATRAAQRSEFGVRSSEFGVRSSEFGRLTGEDAPLRAAFILIDTEMFRVGPIGSKGKRRPPARSTEGAAGFDFDPDDPADRAAFLIARSHQKRC</sequence>
<dbReference type="Proteomes" id="UP000283709">
    <property type="component" value="Unassembled WGS sequence"/>
</dbReference>
<comment type="caution">
    <text evidence="2">The sequence shown here is derived from an EMBL/GenBank/DDBJ whole genome shotgun (WGS) entry which is preliminary data.</text>
</comment>
<protein>
    <submittedName>
        <fullName evidence="2">Uncharacterized protein</fullName>
    </submittedName>
</protein>
<evidence type="ECO:0000256" key="1">
    <source>
        <dbReference type="SAM" id="MobiDB-lite"/>
    </source>
</evidence>
<accession>A0A420GEE6</accession>
<evidence type="ECO:0000313" key="2">
    <source>
        <dbReference type="EMBL" id="RKF43534.1"/>
    </source>
</evidence>
<reference evidence="2 3" key="1">
    <citation type="submission" date="2016-07" db="EMBL/GenBank/DDBJ databases">
        <title>Genome analysis of Burkholderia fungorum ES3-20.</title>
        <authorList>
            <person name="Xu D."/>
            <person name="Yao R."/>
            <person name="Zheng S."/>
        </authorList>
    </citation>
    <scope>NUCLEOTIDE SEQUENCE [LARGE SCALE GENOMIC DNA]</scope>
    <source>
        <strain evidence="2 3">ES3-20</strain>
    </source>
</reference>
<name>A0A420GEE6_9BURK</name>
<dbReference type="AlphaFoldDB" id="A0A420GEE6"/>